<sequence length="66" mass="8169">MPKKTIWFEMEENETPEQCIERMLKMGYRPVLRKEEPVFQRVDGEVVYFRQKVRFKGELMEEKNKK</sequence>
<dbReference type="EMBL" id="JBHSNQ010000068">
    <property type="protein sequence ID" value="MFC5541702.1"/>
    <property type="molecule type" value="Genomic_DNA"/>
</dbReference>
<name>A0ABW0RFP2_9BACL</name>
<proteinExistence type="predicted"/>
<dbReference type="InterPro" id="IPR025930">
    <property type="entry name" value="NETI"/>
</dbReference>
<keyword evidence="2" id="KW-1185">Reference proteome</keyword>
<accession>A0ABW0RFP2</accession>
<comment type="caution">
    <text evidence="1">The sequence shown here is derived from an EMBL/GenBank/DDBJ whole genome shotgun (WGS) entry which is preliminary data.</text>
</comment>
<organism evidence="1 2">
    <name type="scientific">Ureibacillus suwonensis</name>
    <dbReference type="NCBI Taxonomy" id="313007"/>
    <lineage>
        <taxon>Bacteria</taxon>
        <taxon>Bacillati</taxon>
        <taxon>Bacillota</taxon>
        <taxon>Bacilli</taxon>
        <taxon>Bacillales</taxon>
        <taxon>Caryophanaceae</taxon>
        <taxon>Ureibacillus</taxon>
    </lineage>
</organism>
<evidence type="ECO:0000313" key="2">
    <source>
        <dbReference type="Proteomes" id="UP001595978"/>
    </source>
</evidence>
<dbReference type="RefSeq" id="WP_342471113.1">
    <property type="nucleotide sequence ID" value="NZ_JBHSNQ010000068.1"/>
</dbReference>
<gene>
    <name evidence="1" type="ORF">ACFPOH_08000</name>
</gene>
<evidence type="ECO:0000313" key="1">
    <source>
        <dbReference type="EMBL" id="MFC5541702.1"/>
    </source>
</evidence>
<dbReference type="Pfam" id="PF14044">
    <property type="entry name" value="NETI"/>
    <property type="match status" value="1"/>
</dbReference>
<reference evidence="2" key="1">
    <citation type="journal article" date="2019" name="Int. J. Syst. Evol. Microbiol.">
        <title>The Global Catalogue of Microorganisms (GCM) 10K type strain sequencing project: providing services to taxonomists for standard genome sequencing and annotation.</title>
        <authorList>
            <consortium name="The Broad Institute Genomics Platform"/>
            <consortium name="The Broad Institute Genome Sequencing Center for Infectious Disease"/>
            <person name="Wu L."/>
            <person name="Ma J."/>
        </authorList>
    </citation>
    <scope>NUCLEOTIDE SEQUENCE [LARGE SCALE GENOMIC DNA]</scope>
    <source>
        <strain evidence="2">CCUG 56331</strain>
    </source>
</reference>
<dbReference type="Proteomes" id="UP001595978">
    <property type="component" value="Unassembled WGS sequence"/>
</dbReference>
<protein>
    <submittedName>
        <fullName evidence="1">NETI motif-containing protein</fullName>
    </submittedName>
</protein>